<dbReference type="PROSITE" id="PS51084">
    <property type="entry name" value="HIT_2"/>
    <property type="match status" value="1"/>
</dbReference>
<feature type="short sequence motif" description="Histidine triad motif" evidence="2">
    <location>
        <begin position="145"/>
        <end position="149"/>
    </location>
</feature>
<dbReference type="Proteomes" id="UP001499841">
    <property type="component" value="Unassembled WGS sequence"/>
</dbReference>
<keyword evidence="1" id="KW-0547">Nucleotide-binding</keyword>
<proteinExistence type="predicted"/>
<dbReference type="PANTHER" id="PTHR42997">
    <property type="entry name" value="HIT FAMILY HYDROLASE"/>
    <property type="match status" value="1"/>
</dbReference>
<feature type="domain" description="HIT" evidence="4">
    <location>
        <begin position="51"/>
        <end position="160"/>
    </location>
</feature>
<comment type="caution">
    <text evidence="5">The sequence shown here is derived from an EMBL/GenBank/DDBJ whole genome shotgun (WGS) entry which is preliminary data.</text>
</comment>
<feature type="region of interest" description="Disordered" evidence="3">
    <location>
        <begin position="1"/>
        <end position="23"/>
    </location>
</feature>
<dbReference type="InterPro" id="IPR052908">
    <property type="entry name" value="AP-4-A_phosphorylase"/>
</dbReference>
<gene>
    <name evidence="5" type="ORF">GCM10022262_04140</name>
</gene>
<dbReference type="SUPFAM" id="SSF54197">
    <property type="entry name" value="HIT-like"/>
    <property type="match status" value="1"/>
</dbReference>
<dbReference type="InterPro" id="IPR039383">
    <property type="entry name" value="FHIT"/>
</dbReference>
<sequence>MTSGDQDSRRAERAGDHPGVPDAFERLWTPHRMVYVGGQDKPEDDGEAACPFCRTPSRSDEDGLVVHRGASAYVVLNLYPYNPGHLLVCPYRHVADLTELTDDERDEVGALTATAMRVVRGVSAPDGFNLGMNQGAVAGAGIAAHLHQHVVPRWNGDSNFLPVVARTKALPQVLGETRDLLAAAWAAATAPEGI</sequence>
<dbReference type="RefSeq" id="WP_345037106.1">
    <property type="nucleotide sequence ID" value="NZ_BAABBA010000002.1"/>
</dbReference>
<dbReference type="Gene3D" id="3.30.428.10">
    <property type="entry name" value="HIT-like"/>
    <property type="match status" value="1"/>
</dbReference>
<evidence type="ECO:0000256" key="1">
    <source>
        <dbReference type="ARBA" id="ARBA00022741"/>
    </source>
</evidence>
<dbReference type="InterPro" id="IPR036265">
    <property type="entry name" value="HIT-like_sf"/>
</dbReference>
<evidence type="ECO:0000256" key="2">
    <source>
        <dbReference type="PROSITE-ProRule" id="PRU00464"/>
    </source>
</evidence>
<dbReference type="CDD" id="cd01275">
    <property type="entry name" value="FHIT"/>
    <property type="match status" value="1"/>
</dbReference>
<feature type="compositionally biased region" description="Basic and acidic residues" evidence="3">
    <location>
        <begin position="1"/>
        <end position="16"/>
    </location>
</feature>
<protein>
    <submittedName>
        <fullName evidence="5">HIT domain-containing protein</fullName>
    </submittedName>
</protein>
<organism evidence="5 6">
    <name type="scientific">Georgenia daeguensis</name>
    <dbReference type="NCBI Taxonomy" id="908355"/>
    <lineage>
        <taxon>Bacteria</taxon>
        <taxon>Bacillati</taxon>
        <taxon>Actinomycetota</taxon>
        <taxon>Actinomycetes</taxon>
        <taxon>Micrococcales</taxon>
        <taxon>Bogoriellaceae</taxon>
        <taxon>Georgenia</taxon>
    </lineage>
</organism>
<dbReference type="Pfam" id="PF01230">
    <property type="entry name" value="HIT"/>
    <property type="match status" value="1"/>
</dbReference>
<keyword evidence="6" id="KW-1185">Reference proteome</keyword>
<evidence type="ECO:0000313" key="5">
    <source>
        <dbReference type="EMBL" id="GAA4286055.1"/>
    </source>
</evidence>
<dbReference type="PANTHER" id="PTHR42997:SF1">
    <property type="entry name" value="AP-4-A PHOSPHORYLASE"/>
    <property type="match status" value="1"/>
</dbReference>
<dbReference type="EMBL" id="BAABBA010000002">
    <property type="protein sequence ID" value="GAA4286055.1"/>
    <property type="molecule type" value="Genomic_DNA"/>
</dbReference>
<name>A0ABP8EPV7_9MICO</name>
<evidence type="ECO:0000256" key="3">
    <source>
        <dbReference type="SAM" id="MobiDB-lite"/>
    </source>
</evidence>
<dbReference type="InterPro" id="IPR011146">
    <property type="entry name" value="HIT-like"/>
</dbReference>
<accession>A0ABP8EPV7</accession>
<evidence type="ECO:0000259" key="4">
    <source>
        <dbReference type="PROSITE" id="PS51084"/>
    </source>
</evidence>
<evidence type="ECO:0000313" key="6">
    <source>
        <dbReference type="Proteomes" id="UP001499841"/>
    </source>
</evidence>
<reference evidence="6" key="1">
    <citation type="journal article" date="2019" name="Int. J. Syst. Evol. Microbiol.">
        <title>The Global Catalogue of Microorganisms (GCM) 10K type strain sequencing project: providing services to taxonomists for standard genome sequencing and annotation.</title>
        <authorList>
            <consortium name="The Broad Institute Genomics Platform"/>
            <consortium name="The Broad Institute Genome Sequencing Center for Infectious Disease"/>
            <person name="Wu L."/>
            <person name="Ma J."/>
        </authorList>
    </citation>
    <scope>NUCLEOTIDE SEQUENCE [LARGE SCALE GENOMIC DNA]</scope>
    <source>
        <strain evidence="6">JCM 17459</strain>
    </source>
</reference>